<dbReference type="InterPro" id="IPR019405">
    <property type="entry name" value="Lactonase_7-beta_prop"/>
</dbReference>
<accession>A0ABP6X3S2</accession>
<dbReference type="Proteomes" id="UP001500767">
    <property type="component" value="Unassembled WGS sequence"/>
</dbReference>
<dbReference type="InterPro" id="IPR050282">
    <property type="entry name" value="Cycloisomerase_2"/>
</dbReference>
<gene>
    <name evidence="3" type="ORF">GCM10022197_14210</name>
</gene>
<dbReference type="SUPFAM" id="SSF51004">
    <property type="entry name" value="C-terminal (heme d1) domain of cytochrome cd1-nitrite reductase"/>
    <property type="match status" value="1"/>
</dbReference>
<comment type="caution">
    <text evidence="3">The sequence shown here is derived from an EMBL/GenBank/DDBJ whole genome shotgun (WGS) entry which is preliminary data.</text>
</comment>
<proteinExistence type="inferred from homology"/>
<evidence type="ECO:0000256" key="1">
    <source>
        <dbReference type="ARBA" id="ARBA00005564"/>
    </source>
</evidence>
<dbReference type="Pfam" id="PF10282">
    <property type="entry name" value="Lactonase"/>
    <property type="match status" value="1"/>
</dbReference>
<dbReference type="PANTHER" id="PTHR30344">
    <property type="entry name" value="6-PHOSPHOGLUCONOLACTONASE-RELATED"/>
    <property type="match status" value="1"/>
</dbReference>
<organism evidence="3 4">
    <name type="scientific">Microlunatus spumicola</name>
    <dbReference type="NCBI Taxonomy" id="81499"/>
    <lineage>
        <taxon>Bacteria</taxon>
        <taxon>Bacillati</taxon>
        <taxon>Actinomycetota</taxon>
        <taxon>Actinomycetes</taxon>
        <taxon>Propionibacteriales</taxon>
        <taxon>Propionibacteriaceae</taxon>
        <taxon>Microlunatus</taxon>
    </lineage>
</organism>
<dbReference type="EMBL" id="BAAAYR010000001">
    <property type="protein sequence ID" value="GAA3559880.1"/>
    <property type="molecule type" value="Genomic_DNA"/>
</dbReference>
<dbReference type="Gene3D" id="2.130.10.10">
    <property type="entry name" value="YVTN repeat-like/Quinoprotein amine dehydrogenase"/>
    <property type="match status" value="1"/>
</dbReference>
<reference evidence="4" key="1">
    <citation type="journal article" date="2019" name="Int. J. Syst. Evol. Microbiol.">
        <title>The Global Catalogue of Microorganisms (GCM) 10K type strain sequencing project: providing services to taxonomists for standard genome sequencing and annotation.</title>
        <authorList>
            <consortium name="The Broad Institute Genomics Platform"/>
            <consortium name="The Broad Institute Genome Sequencing Center for Infectious Disease"/>
            <person name="Wu L."/>
            <person name="Ma J."/>
        </authorList>
    </citation>
    <scope>NUCLEOTIDE SEQUENCE [LARGE SCALE GENOMIC DNA]</scope>
    <source>
        <strain evidence="4">JCM 16540</strain>
    </source>
</reference>
<protein>
    <submittedName>
        <fullName evidence="3">Beta-propeller fold lactonase family protein</fullName>
    </submittedName>
</protein>
<feature type="region of interest" description="Disordered" evidence="2">
    <location>
        <begin position="277"/>
        <end position="296"/>
    </location>
</feature>
<keyword evidence="4" id="KW-1185">Reference proteome</keyword>
<sequence>MGAEVGLGKAPPRSPGRAWYGWSVSRPTRTRATPLPGRVVVGGYSLGPDGDGPEAGTGLRVLDLVRGPGTGGTDGPAYVAVGHAALASPTWAVPHPHRPWLVSVGETNPSEVVCTRLEPDGTLTVLGRATTGGNGGCHLALTADGRRAVVAHYGSGTVESFALDDDGRVSGPLDRFTSRAPLGPDPERQDGPHAHQVVLDPGRADELLVCDLGTDRVHRLRLAADGRLSEAAPALVLPPGFGPRHLVVAGDVLVVVGELAAELWVGLRDEDGWRPSQTVPTTRRRATGRDGSTVPAEPSALRLAGDRVVVATRGPDTVGVFALDRGRGTVEPLGEVSCGGRHPRDLVVADGLVWVADQESDEVVVLDLEAAASGREVAPVLRFAAPRPACLVLLADSDGT</sequence>
<feature type="region of interest" description="Disordered" evidence="2">
    <location>
        <begin position="172"/>
        <end position="195"/>
    </location>
</feature>
<dbReference type="PANTHER" id="PTHR30344:SF1">
    <property type="entry name" value="6-PHOSPHOGLUCONOLACTONASE"/>
    <property type="match status" value="1"/>
</dbReference>
<evidence type="ECO:0000313" key="3">
    <source>
        <dbReference type="EMBL" id="GAA3559880.1"/>
    </source>
</evidence>
<evidence type="ECO:0000256" key="2">
    <source>
        <dbReference type="SAM" id="MobiDB-lite"/>
    </source>
</evidence>
<comment type="similarity">
    <text evidence="1">Belongs to the cycloisomerase 2 family.</text>
</comment>
<dbReference type="InterPro" id="IPR011048">
    <property type="entry name" value="Haem_d1_sf"/>
</dbReference>
<dbReference type="InterPro" id="IPR015943">
    <property type="entry name" value="WD40/YVTN_repeat-like_dom_sf"/>
</dbReference>
<evidence type="ECO:0000313" key="4">
    <source>
        <dbReference type="Proteomes" id="UP001500767"/>
    </source>
</evidence>
<name>A0ABP6X3S2_9ACTN</name>